<organism evidence="1 2">
    <name type="scientific">Cardiocondyla obscurior</name>
    <dbReference type="NCBI Taxonomy" id="286306"/>
    <lineage>
        <taxon>Eukaryota</taxon>
        <taxon>Metazoa</taxon>
        <taxon>Ecdysozoa</taxon>
        <taxon>Arthropoda</taxon>
        <taxon>Hexapoda</taxon>
        <taxon>Insecta</taxon>
        <taxon>Pterygota</taxon>
        <taxon>Neoptera</taxon>
        <taxon>Endopterygota</taxon>
        <taxon>Hymenoptera</taxon>
        <taxon>Apocrita</taxon>
        <taxon>Aculeata</taxon>
        <taxon>Formicoidea</taxon>
        <taxon>Formicidae</taxon>
        <taxon>Myrmicinae</taxon>
        <taxon>Cardiocondyla</taxon>
    </lineage>
</organism>
<keyword evidence="2" id="KW-1185">Reference proteome</keyword>
<protein>
    <submittedName>
        <fullName evidence="1">Uncharacterized protein</fullName>
    </submittedName>
</protein>
<accession>A0AAW2FY85</accession>
<sequence>MRARGLPSEWREGTLSHPTTIILPFRFSPFRPSKNNQPSVDSLLEGELNSGRTPVYVATQQLEYRDNVLPIEGGSVRHPMNILRGGGGPGRVSCPGGATPRSRETPLLRIVQRQKSAARRYQSSYEPQQFVGRFGSAASFPGVFFLRISFYGSTFASFQCAEG</sequence>
<proteinExistence type="predicted"/>
<reference evidence="1 2" key="1">
    <citation type="submission" date="2023-03" db="EMBL/GenBank/DDBJ databases">
        <title>High recombination rates correlate with genetic variation in Cardiocondyla obscurior ants.</title>
        <authorList>
            <person name="Errbii M."/>
        </authorList>
    </citation>
    <scope>NUCLEOTIDE SEQUENCE [LARGE SCALE GENOMIC DNA]</scope>
    <source>
        <strain evidence="1">Alpha-2009</strain>
        <tissue evidence="1">Whole body</tissue>
    </source>
</reference>
<name>A0AAW2FY85_9HYME</name>
<dbReference type="Proteomes" id="UP001430953">
    <property type="component" value="Unassembled WGS sequence"/>
</dbReference>
<dbReference type="EMBL" id="JADYXP020000007">
    <property type="protein sequence ID" value="KAL0120936.1"/>
    <property type="molecule type" value="Genomic_DNA"/>
</dbReference>
<dbReference type="AlphaFoldDB" id="A0AAW2FY85"/>
<comment type="caution">
    <text evidence="1">The sequence shown here is derived from an EMBL/GenBank/DDBJ whole genome shotgun (WGS) entry which is preliminary data.</text>
</comment>
<evidence type="ECO:0000313" key="2">
    <source>
        <dbReference type="Proteomes" id="UP001430953"/>
    </source>
</evidence>
<gene>
    <name evidence="1" type="ORF">PUN28_008565</name>
</gene>
<evidence type="ECO:0000313" key="1">
    <source>
        <dbReference type="EMBL" id="KAL0120936.1"/>
    </source>
</evidence>